<reference evidence="1 2" key="1">
    <citation type="submission" date="2021-06" db="EMBL/GenBank/DDBJ databases">
        <authorList>
            <person name="Palmer J.M."/>
        </authorList>
    </citation>
    <scope>NUCLEOTIDE SEQUENCE [LARGE SCALE GENOMIC DNA]</scope>
    <source>
        <strain evidence="1 2">MEX-2019</strain>
        <tissue evidence="1">Muscle</tissue>
    </source>
</reference>
<dbReference type="AlphaFoldDB" id="A0AAV9SE24"/>
<gene>
    <name evidence="1" type="ORF">CRENBAI_011889</name>
</gene>
<proteinExistence type="predicted"/>
<name>A0AAV9SE24_9TELE</name>
<evidence type="ECO:0000313" key="1">
    <source>
        <dbReference type="EMBL" id="KAK5619338.1"/>
    </source>
</evidence>
<protein>
    <submittedName>
        <fullName evidence="1">Uncharacterized protein</fullName>
    </submittedName>
</protein>
<dbReference type="Proteomes" id="UP001311232">
    <property type="component" value="Unassembled WGS sequence"/>
</dbReference>
<organism evidence="1 2">
    <name type="scientific">Crenichthys baileyi</name>
    <name type="common">White River springfish</name>
    <dbReference type="NCBI Taxonomy" id="28760"/>
    <lineage>
        <taxon>Eukaryota</taxon>
        <taxon>Metazoa</taxon>
        <taxon>Chordata</taxon>
        <taxon>Craniata</taxon>
        <taxon>Vertebrata</taxon>
        <taxon>Euteleostomi</taxon>
        <taxon>Actinopterygii</taxon>
        <taxon>Neopterygii</taxon>
        <taxon>Teleostei</taxon>
        <taxon>Neoteleostei</taxon>
        <taxon>Acanthomorphata</taxon>
        <taxon>Ovalentaria</taxon>
        <taxon>Atherinomorphae</taxon>
        <taxon>Cyprinodontiformes</taxon>
        <taxon>Goodeidae</taxon>
        <taxon>Crenichthys</taxon>
    </lineage>
</organism>
<sequence>MLPMPLCREKEMPGVCVRSAEAGVQISQAASPLQTQPFRVVIRSIKNSSRKEQALLLMLLQGSFVCFRVERKITQSLLRMSLDAVCADVSVRDGQPHILTNTLHILM</sequence>
<evidence type="ECO:0000313" key="2">
    <source>
        <dbReference type="Proteomes" id="UP001311232"/>
    </source>
</evidence>
<accession>A0AAV9SE24</accession>
<comment type="caution">
    <text evidence="1">The sequence shown here is derived from an EMBL/GenBank/DDBJ whole genome shotgun (WGS) entry which is preliminary data.</text>
</comment>
<keyword evidence="2" id="KW-1185">Reference proteome</keyword>
<dbReference type="EMBL" id="JAHHUM010000580">
    <property type="protein sequence ID" value="KAK5619338.1"/>
    <property type="molecule type" value="Genomic_DNA"/>
</dbReference>